<evidence type="ECO:0000256" key="17">
    <source>
        <dbReference type="ARBA" id="ARBA00023288"/>
    </source>
</evidence>
<dbReference type="SUPFAM" id="SSF56112">
    <property type="entry name" value="Protein kinase-like (PK-like)"/>
    <property type="match status" value="2"/>
</dbReference>
<evidence type="ECO:0000256" key="16">
    <source>
        <dbReference type="ARBA" id="ARBA00023134"/>
    </source>
</evidence>
<dbReference type="InterPro" id="IPR027417">
    <property type="entry name" value="P-loop_NTPase"/>
</dbReference>
<dbReference type="GO" id="GO:0015031">
    <property type="term" value="P:protein transport"/>
    <property type="evidence" value="ECO:0007669"/>
    <property type="project" value="UniProtKB-KW"/>
</dbReference>
<dbReference type="SMART" id="SM00220">
    <property type="entry name" value="S_TKc"/>
    <property type="match status" value="1"/>
</dbReference>
<evidence type="ECO:0000256" key="14">
    <source>
        <dbReference type="ARBA" id="ARBA00022927"/>
    </source>
</evidence>
<sequence>MQSFLPTGEGLASKPEAFALKKGLCLDLSKLRAEDSTPYDPKALPVGIGGAAAVASPAIPKLGLGKPPIPALKLGLAGLGAVSGDGSAAGSEIKPADLRALLKLDLGSISQAGDAQRASGRDGETRPTWEFDLSEITLGHRIGAGAFGEVYEASWRRSRIAVKRLLCQRLTETARREFMQEMQLMSNLRHPHIVRFLGACLEPLQMSILFELCASSLYTVLHVQKQPLQLEYAMGLIRQIALGIFYLHQCKEPVLHLDLKSANVLLDEHGVAKVADFGLSHIKKETAVITARMGSPQWTAPEILRGQPHDESADTYSFGVLMYEIMAARLPYLGIDTFQVVMGVITKMLPRPQLPAECAFPQLLQEMMANCWRESPQERPRFNAILDMADEALETLAMRPQLAGAGGKKAKHAIALDVSRSQRSPPSSHGSDRASSRYGSDRGSTARSAMLETPPRSSYGSGYGSATETDQPQQPQPRQLLKLGLPSVAPNLALQQGGALALHDSRQANRAVAIALVDYVGQAFDELSFKRGDTIRDVEPHTDALGTALRSGEGPISPIAELRAAGEGGLWMGTLRGRRGLFRGAQVCMSRLGAPTGGVAHTETPLAEAYDMVGATLLSAGHGYEIFSATALDGLHGPPVQLSLLRADDPDWRARAERHAALMSEVTAAGASHVLPLLRVQILGGLSQLHTLRICHGNLQPAAVLFESPHLDETALRLADLRCARQLPAGAVPSATALERATGVPDYSSPEALSWMVPGARRVGFGLATDIRQSRSGEWELGAGGFGAGALGKTPSSEGRSAGAGGAGTHHPPTLRVDAARAATPFNLGAWIKSKLGFTQRQLKVLLLGLDAAGKSTLLQRLRHGDEAPATSMPTIGHDVERFEHAEAVYTLYDVGGQRQLRGQWERYFALEDLWGSAAERVSGIIFVVDAADASRFGEARQELHKLLSEPRLRGVPLLVLANKMDLPTARPLPEVEAALGVAERDPRPDGARCAVQGACSLCGDGVVAALEWIAAAAPA</sequence>
<keyword evidence="7 22" id="KW-0728">SH3 domain</keyword>
<dbReference type="InterPro" id="IPR036028">
    <property type="entry name" value="SH3-like_dom_sf"/>
</dbReference>
<evidence type="ECO:0000256" key="13">
    <source>
        <dbReference type="ARBA" id="ARBA00022892"/>
    </source>
</evidence>
<dbReference type="GO" id="GO:0016192">
    <property type="term" value="P:vesicle-mediated transport"/>
    <property type="evidence" value="ECO:0007669"/>
    <property type="project" value="UniProtKB-KW"/>
</dbReference>
<keyword evidence="28" id="KW-1185">Reference proteome</keyword>
<dbReference type="InterPro" id="IPR011009">
    <property type="entry name" value="Kinase-like_dom_sf"/>
</dbReference>
<feature type="binding site" evidence="20">
    <location>
        <position position="897"/>
    </location>
    <ligand>
        <name>GTP</name>
        <dbReference type="ChEBI" id="CHEBI:37565"/>
    </ligand>
</feature>
<comment type="similarity">
    <text evidence="4">Belongs to the protein kinase superfamily. TKL Ser/Thr protein kinase family. ROCO subfamily.</text>
</comment>
<keyword evidence="8" id="KW-0813">Transport</keyword>
<keyword evidence="15" id="KW-0333">Golgi apparatus</keyword>
<dbReference type="Pfam" id="PF07714">
    <property type="entry name" value="PK_Tyr_Ser-Thr"/>
    <property type="match status" value="1"/>
</dbReference>
<dbReference type="SUPFAM" id="SSF50044">
    <property type="entry name" value="SH3-domain"/>
    <property type="match status" value="1"/>
</dbReference>
<evidence type="ECO:0000256" key="6">
    <source>
        <dbReference type="ARBA" id="ARBA00012406"/>
    </source>
</evidence>
<dbReference type="InterPro" id="IPR001245">
    <property type="entry name" value="Ser-Thr/Tyr_kinase_cat_dom"/>
</dbReference>
<keyword evidence="14" id="KW-0653">Protein transport</keyword>
<keyword evidence="9" id="KW-0723">Serine/threonine-protein kinase</keyword>
<keyword evidence="12 23" id="KW-0067">ATP-binding</keyword>
<dbReference type="PROSITE" id="PS51417">
    <property type="entry name" value="ARF"/>
    <property type="match status" value="1"/>
</dbReference>
<dbReference type="GO" id="GO:0005524">
    <property type="term" value="F:ATP binding"/>
    <property type="evidence" value="ECO:0007669"/>
    <property type="project" value="UniProtKB-UniRule"/>
</dbReference>
<name>A0A0M0JSP4_9EUKA</name>
<evidence type="ECO:0000256" key="15">
    <source>
        <dbReference type="ARBA" id="ARBA00023034"/>
    </source>
</evidence>
<feature type="binding site" evidence="21">
    <location>
        <position position="875"/>
    </location>
    <ligand>
        <name>Mg(2+)</name>
        <dbReference type="ChEBI" id="CHEBI:18420"/>
    </ligand>
</feature>
<dbReference type="Gene3D" id="1.10.510.10">
    <property type="entry name" value="Transferase(Phosphotransferase) domain 1"/>
    <property type="match status" value="2"/>
</dbReference>
<keyword evidence="10" id="KW-0519">Myristate</keyword>
<evidence type="ECO:0000256" key="11">
    <source>
        <dbReference type="ARBA" id="ARBA00022741"/>
    </source>
</evidence>
<dbReference type="FunFam" id="3.40.50.300:FF:003500">
    <property type="entry name" value="ADP-ribosylation factor 1"/>
    <property type="match status" value="1"/>
</dbReference>
<comment type="catalytic activity">
    <reaction evidence="18">
        <text>L-threonyl-[protein] + ATP = O-phospho-L-threonyl-[protein] + ADP + H(+)</text>
        <dbReference type="Rhea" id="RHEA:46608"/>
        <dbReference type="Rhea" id="RHEA-COMP:11060"/>
        <dbReference type="Rhea" id="RHEA-COMP:11605"/>
        <dbReference type="ChEBI" id="CHEBI:15378"/>
        <dbReference type="ChEBI" id="CHEBI:30013"/>
        <dbReference type="ChEBI" id="CHEBI:30616"/>
        <dbReference type="ChEBI" id="CHEBI:61977"/>
        <dbReference type="ChEBI" id="CHEBI:456216"/>
        <dbReference type="EC" id="2.7.11.25"/>
    </reaction>
</comment>
<reference evidence="28" key="1">
    <citation type="journal article" date="2015" name="PLoS Genet.">
        <title>Genome Sequence and Transcriptome Analyses of Chrysochromulina tobin: Metabolic Tools for Enhanced Algal Fitness in the Prominent Order Prymnesiales (Haptophyceae).</title>
        <authorList>
            <person name="Hovde B.T."/>
            <person name="Deodato C.R."/>
            <person name="Hunsperger H.M."/>
            <person name="Ryken S.A."/>
            <person name="Yost W."/>
            <person name="Jha R.K."/>
            <person name="Patterson J."/>
            <person name="Monnat R.J. Jr."/>
            <person name="Barlow S.B."/>
            <person name="Starkenburg S.R."/>
            <person name="Cattolico R.A."/>
        </authorList>
    </citation>
    <scope>NUCLEOTIDE SEQUENCE</scope>
    <source>
        <strain evidence="28">CCMP291</strain>
    </source>
</reference>
<comment type="similarity">
    <text evidence="5">Belongs to the small GTPase superfamily. Arf family.</text>
</comment>
<comment type="similarity">
    <text evidence="3">Belongs to the protein kinase superfamily. STE Ser/Thr protein kinase family. MAP kinase kinase kinase subfamily.</text>
</comment>
<dbReference type="Proteomes" id="UP000037460">
    <property type="component" value="Unassembled WGS sequence"/>
</dbReference>
<dbReference type="Gene3D" id="2.30.30.40">
    <property type="entry name" value="SH3 Domains"/>
    <property type="match status" value="1"/>
</dbReference>
<evidence type="ECO:0000313" key="28">
    <source>
        <dbReference type="Proteomes" id="UP000037460"/>
    </source>
</evidence>
<dbReference type="InterPro" id="IPR051681">
    <property type="entry name" value="Ser/Thr_Kinases-Pseudokinases"/>
</dbReference>
<proteinExistence type="inferred from homology"/>
<dbReference type="GO" id="GO:0005794">
    <property type="term" value="C:Golgi apparatus"/>
    <property type="evidence" value="ECO:0007669"/>
    <property type="project" value="UniProtKB-SubCell"/>
</dbReference>
<dbReference type="PROSITE" id="PS50002">
    <property type="entry name" value="SH3"/>
    <property type="match status" value="1"/>
</dbReference>
<dbReference type="SUPFAM" id="SSF52540">
    <property type="entry name" value="P-loop containing nucleoside triphosphate hydrolases"/>
    <property type="match status" value="1"/>
</dbReference>
<dbReference type="GO" id="GO:0003924">
    <property type="term" value="F:GTPase activity"/>
    <property type="evidence" value="ECO:0007669"/>
    <property type="project" value="InterPro"/>
</dbReference>
<keyword evidence="21" id="KW-0479">Metal-binding</keyword>
<evidence type="ECO:0000259" key="26">
    <source>
        <dbReference type="PROSITE" id="PS50011"/>
    </source>
</evidence>
<evidence type="ECO:0000259" key="25">
    <source>
        <dbReference type="PROSITE" id="PS50002"/>
    </source>
</evidence>
<keyword evidence="27" id="KW-0418">Kinase</keyword>
<dbReference type="SMART" id="SM00178">
    <property type="entry name" value="SAR"/>
    <property type="match status" value="1"/>
</dbReference>
<dbReference type="SMART" id="SM00177">
    <property type="entry name" value="ARF"/>
    <property type="match status" value="1"/>
</dbReference>
<dbReference type="InterPro" id="IPR001452">
    <property type="entry name" value="SH3_domain"/>
</dbReference>
<feature type="domain" description="SH3" evidence="25">
    <location>
        <begin position="508"/>
        <end position="592"/>
    </location>
</feature>
<keyword evidence="9" id="KW-0808">Transferase</keyword>
<comment type="caution">
    <text evidence="27">The sequence shown here is derived from an EMBL/GenBank/DDBJ whole genome shotgun (WGS) entry which is preliminary data.</text>
</comment>
<dbReference type="PANTHER" id="PTHR44329">
    <property type="entry name" value="SERINE/THREONINE-PROTEIN KINASE TNNI3K-RELATED"/>
    <property type="match status" value="1"/>
</dbReference>
<keyword evidence="11 20" id="KW-0547">Nucleotide-binding</keyword>
<dbReference type="GO" id="GO:0046872">
    <property type="term" value="F:metal ion binding"/>
    <property type="evidence" value="ECO:0007669"/>
    <property type="project" value="UniProtKB-KW"/>
</dbReference>
<keyword evidence="21" id="KW-0460">Magnesium</keyword>
<evidence type="ECO:0000256" key="3">
    <source>
        <dbReference type="ARBA" id="ARBA00006529"/>
    </source>
</evidence>
<evidence type="ECO:0000256" key="8">
    <source>
        <dbReference type="ARBA" id="ARBA00022448"/>
    </source>
</evidence>
<feature type="binding site" evidence="21">
    <location>
        <position position="856"/>
    </location>
    <ligand>
        <name>Mg(2+)</name>
        <dbReference type="ChEBI" id="CHEBI:18420"/>
    </ligand>
</feature>
<feature type="compositionally biased region" description="Polar residues" evidence="24">
    <location>
        <begin position="419"/>
        <end position="429"/>
    </location>
</feature>
<feature type="region of interest" description="Disordered" evidence="24">
    <location>
        <begin position="417"/>
        <end position="476"/>
    </location>
</feature>
<protein>
    <recommendedName>
        <fullName evidence="6">mitogen-activated protein kinase kinase kinase</fullName>
        <ecNumber evidence="6">2.7.11.25</ecNumber>
    </recommendedName>
</protein>
<evidence type="ECO:0000256" key="18">
    <source>
        <dbReference type="ARBA" id="ARBA00047559"/>
    </source>
</evidence>
<gene>
    <name evidence="27" type="ORF">Ctob_008143</name>
</gene>
<dbReference type="InterPro" id="IPR006689">
    <property type="entry name" value="Small_GTPase_ARF/SAR"/>
</dbReference>
<dbReference type="EC" id="2.7.11.25" evidence="6"/>
<dbReference type="InterPro" id="IPR000719">
    <property type="entry name" value="Prot_kinase_dom"/>
</dbReference>
<dbReference type="AlphaFoldDB" id="A0A0M0JSP4"/>
<dbReference type="InterPro" id="IPR008271">
    <property type="entry name" value="Ser/Thr_kinase_AS"/>
</dbReference>
<feature type="binding site" evidence="23">
    <location>
        <position position="163"/>
    </location>
    <ligand>
        <name>ATP</name>
        <dbReference type="ChEBI" id="CHEBI:30616"/>
    </ligand>
</feature>
<dbReference type="CDD" id="cd13999">
    <property type="entry name" value="STKc_MAP3K-like"/>
    <property type="match status" value="1"/>
</dbReference>
<comment type="catalytic activity">
    <reaction evidence="19">
        <text>L-seryl-[protein] + ATP = O-phospho-L-seryl-[protein] + ADP + H(+)</text>
        <dbReference type="Rhea" id="RHEA:17989"/>
        <dbReference type="Rhea" id="RHEA-COMP:9863"/>
        <dbReference type="Rhea" id="RHEA-COMP:11604"/>
        <dbReference type="ChEBI" id="CHEBI:15378"/>
        <dbReference type="ChEBI" id="CHEBI:29999"/>
        <dbReference type="ChEBI" id="CHEBI:30616"/>
        <dbReference type="ChEBI" id="CHEBI:83421"/>
        <dbReference type="ChEBI" id="CHEBI:456216"/>
        <dbReference type="EC" id="2.7.11.25"/>
    </reaction>
</comment>
<evidence type="ECO:0000256" key="7">
    <source>
        <dbReference type="ARBA" id="ARBA00022443"/>
    </source>
</evidence>
<evidence type="ECO:0000256" key="10">
    <source>
        <dbReference type="ARBA" id="ARBA00022707"/>
    </source>
</evidence>
<evidence type="ECO:0000256" key="1">
    <source>
        <dbReference type="ARBA" id="ARBA00001946"/>
    </source>
</evidence>
<comment type="cofactor">
    <cofactor evidence="1">
        <name>Mg(2+)</name>
        <dbReference type="ChEBI" id="CHEBI:18420"/>
    </cofactor>
</comment>
<evidence type="ECO:0000256" key="20">
    <source>
        <dbReference type="PIRSR" id="PIRSR606689-1"/>
    </source>
</evidence>
<feature type="domain" description="Protein kinase" evidence="26">
    <location>
        <begin position="136"/>
        <end position="393"/>
    </location>
</feature>
<dbReference type="OrthoDB" id="10261027at2759"/>
<evidence type="ECO:0000256" key="22">
    <source>
        <dbReference type="PROSITE-ProRule" id="PRU00192"/>
    </source>
</evidence>
<dbReference type="PANTHER" id="PTHR44329:SF298">
    <property type="entry name" value="MIXED LINEAGE KINASE DOMAIN-LIKE PROTEIN"/>
    <property type="match status" value="1"/>
</dbReference>
<dbReference type="Pfam" id="PF00025">
    <property type="entry name" value="Arf"/>
    <property type="match status" value="1"/>
</dbReference>
<keyword evidence="13" id="KW-0931">ER-Golgi transport</keyword>
<evidence type="ECO:0000256" key="21">
    <source>
        <dbReference type="PIRSR" id="PIRSR606689-2"/>
    </source>
</evidence>
<dbReference type="Gene3D" id="3.40.50.300">
    <property type="entry name" value="P-loop containing nucleotide triphosphate hydrolases"/>
    <property type="match status" value="1"/>
</dbReference>
<comment type="subcellular location">
    <subcellularLocation>
        <location evidence="2">Golgi apparatus</location>
    </subcellularLocation>
</comment>
<evidence type="ECO:0000256" key="24">
    <source>
        <dbReference type="SAM" id="MobiDB-lite"/>
    </source>
</evidence>
<evidence type="ECO:0000256" key="23">
    <source>
        <dbReference type="PROSITE-ProRule" id="PRU10141"/>
    </source>
</evidence>
<feature type="region of interest" description="Disordered" evidence="24">
    <location>
        <begin position="790"/>
        <end position="812"/>
    </location>
</feature>
<dbReference type="InterPro" id="IPR017441">
    <property type="entry name" value="Protein_kinase_ATP_BS"/>
</dbReference>
<evidence type="ECO:0000256" key="12">
    <source>
        <dbReference type="ARBA" id="ARBA00022840"/>
    </source>
</evidence>
<organism evidence="27 28">
    <name type="scientific">Chrysochromulina tobinii</name>
    <dbReference type="NCBI Taxonomy" id="1460289"/>
    <lineage>
        <taxon>Eukaryota</taxon>
        <taxon>Haptista</taxon>
        <taxon>Haptophyta</taxon>
        <taxon>Prymnesiophyceae</taxon>
        <taxon>Prymnesiales</taxon>
        <taxon>Chrysochromulinaceae</taxon>
        <taxon>Chrysochromulina</taxon>
    </lineage>
</organism>
<evidence type="ECO:0000256" key="9">
    <source>
        <dbReference type="ARBA" id="ARBA00022527"/>
    </source>
</evidence>
<keyword evidence="16 20" id="KW-0342">GTP-binding</keyword>
<feature type="binding site" evidence="20">
    <location>
        <begin position="849"/>
        <end position="856"/>
    </location>
    <ligand>
        <name>GTP</name>
        <dbReference type="ChEBI" id="CHEBI:37565"/>
    </ligand>
</feature>
<evidence type="ECO:0000313" key="27">
    <source>
        <dbReference type="EMBL" id="KOO29208.1"/>
    </source>
</evidence>
<dbReference type="Gene3D" id="3.30.200.20">
    <property type="entry name" value="Phosphorylase Kinase, domain 1"/>
    <property type="match status" value="1"/>
</dbReference>
<dbReference type="PROSITE" id="PS50011">
    <property type="entry name" value="PROTEIN_KINASE_DOM"/>
    <property type="match status" value="2"/>
</dbReference>
<evidence type="ECO:0000256" key="2">
    <source>
        <dbReference type="ARBA" id="ARBA00004555"/>
    </source>
</evidence>
<accession>A0A0M0JSP4</accession>
<evidence type="ECO:0000256" key="5">
    <source>
        <dbReference type="ARBA" id="ARBA00010290"/>
    </source>
</evidence>
<feature type="domain" description="Protein kinase" evidence="26">
    <location>
        <begin position="559"/>
        <end position="876"/>
    </location>
</feature>
<feature type="binding site" evidence="20">
    <location>
        <begin position="963"/>
        <end position="966"/>
    </location>
    <ligand>
        <name>GTP</name>
        <dbReference type="ChEBI" id="CHEBI:37565"/>
    </ligand>
</feature>
<dbReference type="GO" id="GO:0004709">
    <property type="term" value="F:MAP kinase kinase kinase activity"/>
    <property type="evidence" value="ECO:0007669"/>
    <property type="project" value="UniProtKB-EC"/>
</dbReference>
<evidence type="ECO:0000256" key="19">
    <source>
        <dbReference type="ARBA" id="ARBA00048329"/>
    </source>
</evidence>
<dbReference type="CDD" id="cd00878">
    <property type="entry name" value="Arf_Arl"/>
    <property type="match status" value="1"/>
</dbReference>
<dbReference type="PROSITE" id="PS00108">
    <property type="entry name" value="PROTEIN_KINASE_ST"/>
    <property type="match status" value="1"/>
</dbReference>
<evidence type="ECO:0000256" key="4">
    <source>
        <dbReference type="ARBA" id="ARBA00008171"/>
    </source>
</evidence>
<dbReference type="PROSITE" id="PS00107">
    <property type="entry name" value="PROTEIN_KINASE_ATP"/>
    <property type="match status" value="1"/>
</dbReference>
<keyword evidence="17" id="KW-0449">Lipoprotein</keyword>
<dbReference type="EMBL" id="JWZX01002448">
    <property type="protein sequence ID" value="KOO29208.1"/>
    <property type="molecule type" value="Genomic_DNA"/>
</dbReference>
<dbReference type="GO" id="GO:0005525">
    <property type="term" value="F:GTP binding"/>
    <property type="evidence" value="ECO:0007669"/>
    <property type="project" value="UniProtKB-KW"/>
</dbReference>